<dbReference type="STRING" id="1156935.QWE_00805"/>
<gene>
    <name evidence="1" type="ORF">QWE_00805</name>
</gene>
<organism evidence="1 2">
    <name type="scientific">Agrobacterium albertimagni AOL15</name>
    <dbReference type="NCBI Taxonomy" id="1156935"/>
    <lineage>
        <taxon>Bacteria</taxon>
        <taxon>Pseudomonadati</taxon>
        <taxon>Pseudomonadota</taxon>
        <taxon>Alphaproteobacteria</taxon>
        <taxon>Hyphomicrobiales</taxon>
        <taxon>Rhizobiaceae</taxon>
        <taxon>Rhizobium/Agrobacterium group</taxon>
        <taxon>Agrobacterium</taxon>
    </lineage>
</organism>
<keyword evidence="2" id="KW-1185">Reference proteome</keyword>
<name>K2R1G4_9HYPH</name>
<evidence type="ECO:0000313" key="1">
    <source>
        <dbReference type="EMBL" id="EKF61697.1"/>
    </source>
</evidence>
<dbReference type="EMBL" id="ALJF01000001">
    <property type="protein sequence ID" value="EKF61697.1"/>
    <property type="molecule type" value="Genomic_DNA"/>
</dbReference>
<dbReference type="AlphaFoldDB" id="K2R1G4"/>
<comment type="caution">
    <text evidence="1">The sequence shown here is derived from an EMBL/GenBank/DDBJ whole genome shotgun (WGS) entry which is preliminary data.</text>
</comment>
<dbReference type="Proteomes" id="UP000007123">
    <property type="component" value="Unassembled WGS sequence"/>
</dbReference>
<evidence type="ECO:0000313" key="2">
    <source>
        <dbReference type="Proteomes" id="UP000007123"/>
    </source>
</evidence>
<protein>
    <submittedName>
        <fullName evidence="1">Uncharacterized protein</fullName>
    </submittedName>
</protein>
<sequence length="62" mass="6966">MVGKRLEIGQRVACRDIEWNRDVTISSANMAKKLPQFCRQICSPSKAMARPTSVSAAIRSWD</sequence>
<reference evidence="1 2" key="1">
    <citation type="journal article" date="2012" name="J. Bacteriol.">
        <title>Draft Genome Sequence of Agrobacterium albertimagni Strain AOL15.</title>
        <authorList>
            <person name="Trimble W.L."/>
            <person name="Phung le T."/>
            <person name="Meyer F."/>
            <person name="Gilbert J.A."/>
            <person name="Silver S."/>
        </authorList>
    </citation>
    <scope>NUCLEOTIDE SEQUENCE [LARGE SCALE GENOMIC DNA]</scope>
    <source>
        <strain evidence="1 2">AOL15</strain>
    </source>
</reference>
<proteinExistence type="predicted"/>
<accession>K2R1G4</accession>